<dbReference type="RefSeq" id="WP_043950376.1">
    <property type="nucleotide sequence ID" value="NZ_HG966617.1"/>
</dbReference>
<dbReference type="AlphaFoldDB" id="X5MLW0"/>
<dbReference type="Pfam" id="PF02130">
    <property type="entry name" value="YbeY"/>
    <property type="match status" value="1"/>
</dbReference>
<dbReference type="InterPro" id="IPR002036">
    <property type="entry name" value="YbeY"/>
</dbReference>
<feature type="binding site" evidence="7">
    <location>
        <position position="137"/>
    </location>
    <ligand>
        <name>Zn(2+)</name>
        <dbReference type="ChEBI" id="CHEBI:29105"/>
        <note>catalytic</note>
    </ligand>
</feature>
<dbReference type="EMBL" id="HG966617">
    <property type="protein sequence ID" value="CDO59845.1"/>
    <property type="molecule type" value="Genomic_DNA"/>
</dbReference>
<feature type="binding site" evidence="7">
    <location>
        <position position="141"/>
    </location>
    <ligand>
        <name>Zn(2+)</name>
        <dbReference type="ChEBI" id="CHEBI:29105"/>
        <note>catalytic</note>
    </ligand>
</feature>
<dbReference type="GO" id="GO:0004222">
    <property type="term" value="F:metalloendopeptidase activity"/>
    <property type="evidence" value="ECO:0007669"/>
    <property type="project" value="InterPro"/>
</dbReference>
<sequence length="175" mass="18922">MPDPASKPDADQSGLLQIDILRENGDWGTLDDVEGLIRAAVEAAFQPAPDSAADQVIEVSILLENDAALQALNKQWRNKDKPTNVLSFPAPPLPDATLAMQAARHLGDIALSFDTLAAEARTENKTVSDHLQHLVVHGMLHLQGHDHQTPGDADEMEDLERRILADLGIGDPYAS</sequence>
<dbReference type="InterPro" id="IPR020549">
    <property type="entry name" value="YbeY_CS"/>
</dbReference>
<dbReference type="NCBIfam" id="TIGR00043">
    <property type="entry name" value="rRNA maturation RNase YbeY"/>
    <property type="match status" value="1"/>
</dbReference>
<gene>
    <name evidence="7" type="primary">ybeY</name>
    <name evidence="8" type="ORF">BN1012_Phect1631</name>
</gene>
<keyword evidence="4 7" id="KW-0255">Endonuclease</keyword>
<dbReference type="EC" id="3.1.-.-" evidence="7"/>
<keyword evidence="3 7" id="KW-0479">Metal-binding</keyword>
<keyword evidence="7" id="KW-0698">rRNA processing</keyword>
<dbReference type="InterPro" id="IPR023091">
    <property type="entry name" value="MetalPrtase_cat_dom_sf_prd"/>
</dbReference>
<keyword evidence="5 7" id="KW-0378">Hydrolase</keyword>
<keyword evidence="7" id="KW-0963">Cytoplasm</keyword>
<dbReference type="GO" id="GO:0005737">
    <property type="term" value="C:cytoplasm"/>
    <property type="evidence" value="ECO:0007669"/>
    <property type="project" value="UniProtKB-SubCell"/>
</dbReference>
<dbReference type="HAMAP" id="MF_00009">
    <property type="entry name" value="Endoribonucl_YbeY"/>
    <property type="match status" value="1"/>
</dbReference>
<dbReference type="PANTHER" id="PTHR46986:SF1">
    <property type="entry name" value="ENDORIBONUCLEASE YBEY, CHLOROPLASTIC"/>
    <property type="match status" value="1"/>
</dbReference>
<comment type="similarity">
    <text evidence="1 7">Belongs to the endoribonuclease YbeY family.</text>
</comment>
<evidence type="ECO:0000313" key="8">
    <source>
        <dbReference type="EMBL" id="CDO59845.1"/>
    </source>
</evidence>
<dbReference type="HOGENOM" id="CLU_106710_0_0_5"/>
<dbReference type="GO" id="GO:0008270">
    <property type="term" value="F:zinc ion binding"/>
    <property type="evidence" value="ECO:0007669"/>
    <property type="project" value="UniProtKB-UniRule"/>
</dbReference>
<dbReference type="PROSITE" id="PS01306">
    <property type="entry name" value="UPF0054"/>
    <property type="match status" value="1"/>
</dbReference>
<keyword evidence="6 7" id="KW-0862">Zinc</keyword>
<proteinExistence type="inferred from homology"/>
<evidence type="ECO:0000256" key="2">
    <source>
        <dbReference type="ARBA" id="ARBA00022722"/>
    </source>
</evidence>
<comment type="subcellular location">
    <subcellularLocation>
        <location evidence="7">Cytoplasm</location>
    </subcellularLocation>
</comment>
<feature type="binding site" evidence="7">
    <location>
        <position position="147"/>
    </location>
    <ligand>
        <name>Zn(2+)</name>
        <dbReference type="ChEBI" id="CHEBI:29105"/>
        <note>catalytic</note>
    </ligand>
</feature>
<keyword evidence="7" id="KW-0690">Ribosome biogenesis</keyword>
<evidence type="ECO:0000256" key="3">
    <source>
        <dbReference type="ARBA" id="ARBA00022723"/>
    </source>
</evidence>
<dbReference type="STRING" id="1458461.BN1012_Phect1631"/>
<evidence type="ECO:0000313" key="9">
    <source>
        <dbReference type="Proteomes" id="UP000032160"/>
    </source>
</evidence>
<evidence type="ECO:0000256" key="4">
    <source>
        <dbReference type="ARBA" id="ARBA00022759"/>
    </source>
</evidence>
<evidence type="ECO:0000256" key="6">
    <source>
        <dbReference type="ARBA" id="ARBA00022833"/>
    </source>
</evidence>
<dbReference type="PATRIC" id="fig|1458461.3.peg.1631"/>
<comment type="cofactor">
    <cofactor evidence="7">
        <name>Zn(2+)</name>
        <dbReference type="ChEBI" id="CHEBI:29105"/>
    </cofactor>
    <text evidence="7">Binds 1 zinc ion.</text>
</comment>
<dbReference type="KEGG" id="pect:BN1012_Phect1631"/>
<keyword evidence="9" id="KW-1185">Reference proteome</keyword>
<evidence type="ECO:0000256" key="7">
    <source>
        <dbReference type="HAMAP-Rule" id="MF_00009"/>
    </source>
</evidence>
<dbReference type="Gene3D" id="3.40.390.30">
    <property type="entry name" value="Metalloproteases ('zincins'), catalytic domain"/>
    <property type="match status" value="1"/>
</dbReference>
<reference evidence="8 9" key="1">
    <citation type="journal article" date="2014" name="Front. Genet.">
        <title>Genome and metabolic network of "Candidatus Phaeomarinobacter ectocarpi" Ec32, a new candidate genus of Alphaproteobacteria frequently associated with brown algae.</title>
        <authorList>
            <person name="Dittami S.M."/>
            <person name="Barbeyron T."/>
            <person name="Boyen C."/>
            <person name="Cambefort J."/>
            <person name="Collet G."/>
            <person name="Delage L."/>
            <person name="Gobet A."/>
            <person name="Groisillier A."/>
            <person name="Leblanc C."/>
            <person name="Michel G."/>
            <person name="Scornet D."/>
            <person name="Siegel A."/>
            <person name="Tapia J.E."/>
            <person name="Tonon T."/>
        </authorList>
    </citation>
    <scope>NUCLEOTIDE SEQUENCE [LARGE SCALE GENOMIC DNA]</scope>
    <source>
        <strain evidence="8 9">Ec32</strain>
    </source>
</reference>
<dbReference type="OrthoDB" id="9807740at2"/>
<evidence type="ECO:0000256" key="5">
    <source>
        <dbReference type="ARBA" id="ARBA00022801"/>
    </source>
</evidence>
<dbReference type="GO" id="GO:0006364">
    <property type="term" value="P:rRNA processing"/>
    <property type="evidence" value="ECO:0007669"/>
    <property type="project" value="UniProtKB-UniRule"/>
</dbReference>
<protein>
    <recommendedName>
        <fullName evidence="7">Endoribonuclease YbeY</fullName>
        <ecNumber evidence="7">3.1.-.-</ecNumber>
    </recommendedName>
</protein>
<dbReference type="Proteomes" id="UP000032160">
    <property type="component" value="Chromosome I"/>
</dbReference>
<dbReference type="SUPFAM" id="SSF55486">
    <property type="entry name" value="Metalloproteases ('zincins'), catalytic domain"/>
    <property type="match status" value="1"/>
</dbReference>
<evidence type="ECO:0000256" key="1">
    <source>
        <dbReference type="ARBA" id="ARBA00010875"/>
    </source>
</evidence>
<organism evidence="8 9">
    <name type="scientific">Candidatus Phaeomarinibacter ectocarpi</name>
    <dbReference type="NCBI Taxonomy" id="1458461"/>
    <lineage>
        <taxon>Bacteria</taxon>
        <taxon>Pseudomonadati</taxon>
        <taxon>Pseudomonadota</taxon>
        <taxon>Alphaproteobacteria</taxon>
        <taxon>Hyphomicrobiales</taxon>
        <taxon>Parvibaculaceae</taxon>
        <taxon>Candidatus Phaeomarinibacter</taxon>
    </lineage>
</organism>
<keyword evidence="2 7" id="KW-0540">Nuclease</keyword>
<name>X5MLW0_9HYPH</name>
<accession>X5MLW0</accession>
<comment type="function">
    <text evidence="7">Single strand-specific metallo-endoribonuclease involved in late-stage 70S ribosome quality control and in maturation of the 3' terminus of the 16S rRNA.</text>
</comment>
<dbReference type="PANTHER" id="PTHR46986">
    <property type="entry name" value="ENDORIBONUCLEASE YBEY, CHLOROPLASTIC"/>
    <property type="match status" value="1"/>
</dbReference>
<dbReference type="GO" id="GO:0004521">
    <property type="term" value="F:RNA endonuclease activity"/>
    <property type="evidence" value="ECO:0007669"/>
    <property type="project" value="UniProtKB-UniRule"/>
</dbReference>